<keyword evidence="1" id="KW-0732">Signal</keyword>
<accession>A0A9D6V1N1</accession>
<protein>
    <submittedName>
        <fullName evidence="2">Uncharacterized protein</fullName>
    </submittedName>
</protein>
<evidence type="ECO:0000313" key="3">
    <source>
        <dbReference type="Proteomes" id="UP000807825"/>
    </source>
</evidence>
<dbReference type="EMBL" id="JACRDE010000276">
    <property type="protein sequence ID" value="MBI5249859.1"/>
    <property type="molecule type" value="Genomic_DNA"/>
</dbReference>
<evidence type="ECO:0000313" key="2">
    <source>
        <dbReference type="EMBL" id="MBI5249859.1"/>
    </source>
</evidence>
<sequence length="313" mass="35014">MRLNRVWLLAAALSVSVFMLAPAASAWEFTMDGTYTWQYEYRTDLGSTGFFGPFNVDAGFTGAANSLNSWTGGQNNADTMNSGADAAWNVMYMTTNMDLRVNPAIRVRGQYYIGSWALPTPSVTTGPAAAVAGNPVASFYFNYTAPGIQRSFSPGYWNQLWLTAQLPWGTLTLGKRPSVFGTGLSWNGAENRASESFSLTTSYGPLRIGIGFYPAREGDDGYYNRFGDKNNNRLYDVGCPVLTYRNGPVDMGLLLNWVRRHRGPERRIRTAAVKANEDVRERDDFYGGAYIKYNNGRFFANSEFDWYDRLDRL</sequence>
<dbReference type="Proteomes" id="UP000807825">
    <property type="component" value="Unassembled WGS sequence"/>
</dbReference>
<name>A0A9D6V1N1_9BACT</name>
<feature type="signal peptide" evidence="1">
    <location>
        <begin position="1"/>
        <end position="26"/>
    </location>
</feature>
<proteinExistence type="predicted"/>
<organism evidence="2 3">
    <name type="scientific">Desulfomonile tiedjei</name>
    <dbReference type="NCBI Taxonomy" id="2358"/>
    <lineage>
        <taxon>Bacteria</taxon>
        <taxon>Pseudomonadati</taxon>
        <taxon>Thermodesulfobacteriota</taxon>
        <taxon>Desulfomonilia</taxon>
        <taxon>Desulfomonilales</taxon>
        <taxon>Desulfomonilaceae</taxon>
        <taxon>Desulfomonile</taxon>
    </lineage>
</organism>
<evidence type="ECO:0000256" key="1">
    <source>
        <dbReference type="SAM" id="SignalP"/>
    </source>
</evidence>
<comment type="caution">
    <text evidence="2">The sequence shown here is derived from an EMBL/GenBank/DDBJ whole genome shotgun (WGS) entry which is preliminary data.</text>
</comment>
<feature type="non-terminal residue" evidence="2">
    <location>
        <position position="313"/>
    </location>
</feature>
<dbReference type="AlphaFoldDB" id="A0A9D6V1N1"/>
<gene>
    <name evidence="2" type="ORF">HY912_10225</name>
</gene>
<feature type="chain" id="PRO_5039676295" evidence="1">
    <location>
        <begin position="27"/>
        <end position="313"/>
    </location>
</feature>
<reference evidence="2" key="1">
    <citation type="submission" date="2020-07" db="EMBL/GenBank/DDBJ databases">
        <title>Huge and variable diversity of episymbiotic CPR bacteria and DPANN archaea in groundwater ecosystems.</title>
        <authorList>
            <person name="He C.Y."/>
            <person name="Keren R."/>
            <person name="Whittaker M."/>
            <person name="Farag I.F."/>
            <person name="Doudna J."/>
            <person name="Cate J.H.D."/>
            <person name="Banfield J.F."/>
        </authorList>
    </citation>
    <scope>NUCLEOTIDE SEQUENCE</scope>
    <source>
        <strain evidence="2">NC_groundwater_1664_Pr3_B-0.1um_52_9</strain>
    </source>
</reference>